<proteinExistence type="inferred from homology"/>
<comment type="function">
    <text evidence="4">Protein O-glucosyltransferase. Catalyzes the reaction that attaches glucose through an O-glycosidic linkage to a conserved serine residue found in the consensus sequence C-X-S-X-[PA]-C in epidermal growth factor-like repeats. Regulates Notch signaling by glucosylating Notch in the ER, glucosylation is required for the correct folding and cleavage of Notch.</text>
</comment>
<feature type="signal peptide" evidence="6">
    <location>
        <begin position="1"/>
        <end position="19"/>
    </location>
</feature>
<dbReference type="AlphaFoldDB" id="A0A1D1VPU0"/>
<keyword evidence="3" id="KW-0808">Transferase</keyword>
<comment type="subcellular location">
    <subcellularLocation>
        <location evidence="1">Endoplasmic reticulum lumen</location>
    </subcellularLocation>
</comment>
<feature type="compositionally biased region" description="Polar residues" evidence="5">
    <location>
        <begin position="72"/>
        <end position="84"/>
    </location>
</feature>
<dbReference type="InterPro" id="IPR006598">
    <property type="entry name" value="CAP10"/>
</dbReference>
<keyword evidence="9" id="KW-1185">Reference proteome</keyword>
<evidence type="ECO:0000313" key="9">
    <source>
        <dbReference type="Proteomes" id="UP000186922"/>
    </source>
</evidence>
<feature type="domain" description="Glycosyl transferase CAP10" evidence="7">
    <location>
        <begin position="185"/>
        <end position="436"/>
    </location>
</feature>
<comment type="caution">
    <text evidence="8">The sequence shown here is derived from an EMBL/GenBank/DDBJ whole genome shotgun (WGS) entry which is preliminary data.</text>
</comment>
<sequence length="450" mass="51777">MKIVPAATVHFMCILIVPAFVLVSDPSDGYCSADDPASCSDIEKSFSTEAGIEDVHQTQASTKPSQDIRVENSVSGAKPETTTQKSRKNREKYYKLIQEALEAYIPCTVQLGTEEKTCFKDVVHSDLLPYRTRSTHGITKAMIDQASQRGVLYQIINHYLYRQKACSFPSRCSGIEHFLLKLVHILPDMELVINVHDYPQVSIHEPNPYPVFSFSKTPKYQDILCPAWTFWEGGPAIASYPRGLGRWDEMRERLSESSEKYQWENKKSVGFFRGSRTSGERDPLVLLSRRWPDLVDAKYTKNQAWKSENDTLGDEPASEVKLEDHCEYKYLYNFRGVAASFRFKHLFLCNSLVFHVGQDWVEFFYSALKPWVHFVPVKNDISDVEELLEFAKDNDGLVRQIADRGKEFVFRHLRMADVELYWKHLLLDYSSLLKYSVSKRDNVVTITSSN</sequence>
<dbReference type="GO" id="GO:0035251">
    <property type="term" value="F:UDP-glucosyltransferase activity"/>
    <property type="evidence" value="ECO:0007669"/>
    <property type="project" value="TreeGrafter"/>
</dbReference>
<dbReference type="Pfam" id="PF05686">
    <property type="entry name" value="Glyco_transf_90"/>
    <property type="match status" value="1"/>
</dbReference>
<name>A0A1D1VPU0_RAMVA</name>
<dbReference type="EMBL" id="BDGG01000008">
    <property type="protein sequence ID" value="GAV02866.1"/>
    <property type="molecule type" value="Genomic_DNA"/>
</dbReference>
<dbReference type="OrthoDB" id="202415at2759"/>
<evidence type="ECO:0000259" key="7">
    <source>
        <dbReference type="SMART" id="SM00672"/>
    </source>
</evidence>
<dbReference type="Proteomes" id="UP000186922">
    <property type="component" value="Unassembled WGS sequence"/>
</dbReference>
<gene>
    <name evidence="8" type="primary">RvY_13378-1</name>
    <name evidence="8" type="synonym">RvY_13378.1</name>
    <name evidence="8" type="ORF">RvY_13378</name>
</gene>
<evidence type="ECO:0000313" key="8">
    <source>
        <dbReference type="EMBL" id="GAV02866.1"/>
    </source>
</evidence>
<dbReference type="GO" id="GO:0045747">
    <property type="term" value="P:positive regulation of Notch signaling pathway"/>
    <property type="evidence" value="ECO:0007669"/>
    <property type="project" value="TreeGrafter"/>
</dbReference>
<dbReference type="GO" id="GO:0005788">
    <property type="term" value="C:endoplasmic reticulum lumen"/>
    <property type="evidence" value="ECO:0007669"/>
    <property type="project" value="UniProtKB-SubCell"/>
</dbReference>
<dbReference type="GO" id="GO:0006493">
    <property type="term" value="P:protein O-linked glycosylation"/>
    <property type="evidence" value="ECO:0007669"/>
    <property type="project" value="TreeGrafter"/>
</dbReference>
<protein>
    <recommendedName>
        <fullName evidence="7">Glycosyl transferase CAP10 domain-containing protein</fullName>
    </recommendedName>
</protein>
<evidence type="ECO:0000256" key="3">
    <source>
        <dbReference type="ARBA" id="ARBA00022679"/>
    </source>
</evidence>
<dbReference type="PANTHER" id="PTHR12203">
    <property type="entry name" value="KDEL LYS-ASP-GLU-LEU CONTAINING - RELATED"/>
    <property type="match status" value="1"/>
</dbReference>
<comment type="similarity">
    <text evidence="2">Belongs to the glycosyltransferase 90 family.</text>
</comment>
<dbReference type="PANTHER" id="PTHR12203:SF35">
    <property type="entry name" value="PROTEIN O-GLUCOSYLTRANSFERASE 1"/>
    <property type="match status" value="1"/>
</dbReference>
<dbReference type="STRING" id="947166.A0A1D1VPU0"/>
<dbReference type="GO" id="GO:0035252">
    <property type="term" value="F:UDP-xylosyltransferase activity"/>
    <property type="evidence" value="ECO:0007669"/>
    <property type="project" value="TreeGrafter"/>
</dbReference>
<dbReference type="InterPro" id="IPR051091">
    <property type="entry name" value="O-Glucosyltr/Glycosyltrsf_90"/>
</dbReference>
<evidence type="ECO:0000256" key="4">
    <source>
        <dbReference type="ARBA" id="ARBA00045690"/>
    </source>
</evidence>
<dbReference type="SMART" id="SM00672">
    <property type="entry name" value="CAP10"/>
    <property type="match status" value="1"/>
</dbReference>
<reference evidence="8 9" key="1">
    <citation type="journal article" date="2016" name="Nat. Commun.">
        <title>Extremotolerant tardigrade genome and improved radiotolerance of human cultured cells by tardigrade-unique protein.</title>
        <authorList>
            <person name="Hashimoto T."/>
            <person name="Horikawa D.D."/>
            <person name="Saito Y."/>
            <person name="Kuwahara H."/>
            <person name="Kozuka-Hata H."/>
            <person name="Shin-I T."/>
            <person name="Minakuchi Y."/>
            <person name="Ohishi K."/>
            <person name="Motoyama A."/>
            <person name="Aizu T."/>
            <person name="Enomoto A."/>
            <person name="Kondo K."/>
            <person name="Tanaka S."/>
            <person name="Hara Y."/>
            <person name="Koshikawa S."/>
            <person name="Sagara H."/>
            <person name="Miura T."/>
            <person name="Yokobori S."/>
            <person name="Miyagawa K."/>
            <person name="Suzuki Y."/>
            <person name="Kubo T."/>
            <person name="Oyama M."/>
            <person name="Kohara Y."/>
            <person name="Fujiyama A."/>
            <person name="Arakawa K."/>
            <person name="Katayama T."/>
            <person name="Toyoda A."/>
            <person name="Kunieda T."/>
        </authorList>
    </citation>
    <scope>NUCLEOTIDE SEQUENCE [LARGE SCALE GENOMIC DNA]</scope>
    <source>
        <strain evidence="8 9">YOKOZUNA-1</strain>
    </source>
</reference>
<evidence type="ECO:0000256" key="5">
    <source>
        <dbReference type="SAM" id="MobiDB-lite"/>
    </source>
</evidence>
<evidence type="ECO:0000256" key="6">
    <source>
        <dbReference type="SAM" id="SignalP"/>
    </source>
</evidence>
<evidence type="ECO:0000256" key="1">
    <source>
        <dbReference type="ARBA" id="ARBA00004319"/>
    </source>
</evidence>
<feature type="chain" id="PRO_5008898711" description="Glycosyl transferase CAP10 domain-containing protein" evidence="6">
    <location>
        <begin position="20"/>
        <end position="450"/>
    </location>
</feature>
<feature type="region of interest" description="Disordered" evidence="5">
    <location>
        <begin position="57"/>
        <end position="88"/>
    </location>
</feature>
<evidence type="ECO:0000256" key="2">
    <source>
        <dbReference type="ARBA" id="ARBA00010118"/>
    </source>
</evidence>
<accession>A0A1D1VPU0</accession>
<organism evidence="8 9">
    <name type="scientific">Ramazzottius varieornatus</name>
    <name type="common">Water bear</name>
    <name type="synonym">Tardigrade</name>
    <dbReference type="NCBI Taxonomy" id="947166"/>
    <lineage>
        <taxon>Eukaryota</taxon>
        <taxon>Metazoa</taxon>
        <taxon>Ecdysozoa</taxon>
        <taxon>Tardigrada</taxon>
        <taxon>Eutardigrada</taxon>
        <taxon>Parachela</taxon>
        <taxon>Hypsibioidea</taxon>
        <taxon>Ramazzottiidae</taxon>
        <taxon>Ramazzottius</taxon>
    </lineage>
</organism>
<keyword evidence="6" id="KW-0732">Signal</keyword>